<dbReference type="AlphaFoldDB" id="A0A9D4Q3I9"/>
<dbReference type="Proteomes" id="UP000821837">
    <property type="component" value="Chromosome 3"/>
</dbReference>
<accession>A0A9D4Q3I9</accession>
<protein>
    <submittedName>
        <fullName evidence="1">Uncharacterized protein</fullName>
    </submittedName>
</protein>
<organism evidence="1 2">
    <name type="scientific">Rhipicephalus sanguineus</name>
    <name type="common">Brown dog tick</name>
    <name type="synonym">Ixodes sanguineus</name>
    <dbReference type="NCBI Taxonomy" id="34632"/>
    <lineage>
        <taxon>Eukaryota</taxon>
        <taxon>Metazoa</taxon>
        <taxon>Ecdysozoa</taxon>
        <taxon>Arthropoda</taxon>
        <taxon>Chelicerata</taxon>
        <taxon>Arachnida</taxon>
        <taxon>Acari</taxon>
        <taxon>Parasitiformes</taxon>
        <taxon>Ixodida</taxon>
        <taxon>Ixodoidea</taxon>
        <taxon>Ixodidae</taxon>
        <taxon>Rhipicephalinae</taxon>
        <taxon>Rhipicephalus</taxon>
        <taxon>Rhipicephalus</taxon>
    </lineage>
</organism>
<gene>
    <name evidence="1" type="ORF">HPB52_022427</name>
</gene>
<proteinExistence type="predicted"/>
<reference evidence="1" key="2">
    <citation type="submission" date="2021-09" db="EMBL/GenBank/DDBJ databases">
        <authorList>
            <person name="Jia N."/>
            <person name="Wang J."/>
            <person name="Shi W."/>
            <person name="Du L."/>
            <person name="Sun Y."/>
            <person name="Zhan W."/>
            <person name="Jiang J."/>
            <person name="Wang Q."/>
            <person name="Zhang B."/>
            <person name="Ji P."/>
            <person name="Sakyi L.B."/>
            <person name="Cui X."/>
            <person name="Yuan T."/>
            <person name="Jiang B."/>
            <person name="Yang W."/>
            <person name="Lam T.T.-Y."/>
            <person name="Chang Q."/>
            <person name="Ding S."/>
            <person name="Wang X."/>
            <person name="Zhu J."/>
            <person name="Ruan X."/>
            <person name="Zhao L."/>
            <person name="Wei J."/>
            <person name="Que T."/>
            <person name="Du C."/>
            <person name="Cheng J."/>
            <person name="Dai P."/>
            <person name="Han X."/>
            <person name="Huang E."/>
            <person name="Gao Y."/>
            <person name="Liu J."/>
            <person name="Shao H."/>
            <person name="Ye R."/>
            <person name="Li L."/>
            <person name="Wei W."/>
            <person name="Wang X."/>
            <person name="Wang C."/>
            <person name="Huo Q."/>
            <person name="Li W."/>
            <person name="Guo W."/>
            <person name="Chen H."/>
            <person name="Chen S."/>
            <person name="Zhou L."/>
            <person name="Zhou L."/>
            <person name="Ni X."/>
            <person name="Tian J."/>
            <person name="Zhou Y."/>
            <person name="Sheng Y."/>
            <person name="Liu T."/>
            <person name="Pan Y."/>
            <person name="Xia L."/>
            <person name="Li J."/>
            <person name="Zhao F."/>
            <person name="Cao W."/>
        </authorList>
    </citation>
    <scope>NUCLEOTIDE SEQUENCE</scope>
    <source>
        <strain evidence="1">Rsan-2018</strain>
        <tissue evidence="1">Larvae</tissue>
    </source>
</reference>
<reference evidence="1" key="1">
    <citation type="journal article" date="2020" name="Cell">
        <title>Large-Scale Comparative Analyses of Tick Genomes Elucidate Their Genetic Diversity and Vector Capacities.</title>
        <authorList>
            <consortium name="Tick Genome and Microbiome Consortium (TIGMIC)"/>
            <person name="Jia N."/>
            <person name="Wang J."/>
            <person name="Shi W."/>
            <person name="Du L."/>
            <person name="Sun Y."/>
            <person name="Zhan W."/>
            <person name="Jiang J.F."/>
            <person name="Wang Q."/>
            <person name="Zhang B."/>
            <person name="Ji P."/>
            <person name="Bell-Sakyi L."/>
            <person name="Cui X.M."/>
            <person name="Yuan T.T."/>
            <person name="Jiang B.G."/>
            <person name="Yang W.F."/>
            <person name="Lam T.T."/>
            <person name="Chang Q.C."/>
            <person name="Ding S.J."/>
            <person name="Wang X.J."/>
            <person name="Zhu J.G."/>
            <person name="Ruan X.D."/>
            <person name="Zhao L."/>
            <person name="Wei J.T."/>
            <person name="Ye R.Z."/>
            <person name="Que T.C."/>
            <person name="Du C.H."/>
            <person name="Zhou Y.H."/>
            <person name="Cheng J.X."/>
            <person name="Dai P.F."/>
            <person name="Guo W.B."/>
            <person name="Han X.H."/>
            <person name="Huang E.J."/>
            <person name="Li L.F."/>
            <person name="Wei W."/>
            <person name="Gao Y.C."/>
            <person name="Liu J.Z."/>
            <person name="Shao H.Z."/>
            <person name="Wang X."/>
            <person name="Wang C.C."/>
            <person name="Yang T.C."/>
            <person name="Huo Q.B."/>
            <person name="Li W."/>
            <person name="Chen H.Y."/>
            <person name="Chen S.E."/>
            <person name="Zhou L.G."/>
            <person name="Ni X.B."/>
            <person name="Tian J.H."/>
            <person name="Sheng Y."/>
            <person name="Liu T."/>
            <person name="Pan Y.S."/>
            <person name="Xia L.Y."/>
            <person name="Li J."/>
            <person name="Zhao F."/>
            <person name="Cao W.C."/>
        </authorList>
    </citation>
    <scope>NUCLEOTIDE SEQUENCE</scope>
    <source>
        <strain evidence="1">Rsan-2018</strain>
    </source>
</reference>
<keyword evidence="2" id="KW-1185">Reference proteome</keyword>
<dbReference type="EMBL" id="JABSTV010001249">
    <property type="protein sequence ID" value="KAH7963699.1"/>
    <property type="molecule type" value="Genomic_DNA"/>
</dbReference>
<sequence length="163" mass="17629">MFRPSAPNSTSLEGSRLALTFALSARRGVIKVRVSSRRNVKAADLFSRMFLDDLVGVTVHCRIPVCARVPADRGFSTGYLHGVDGYTADDELFQSVESSLLMVSAAETADTHCRSCPTRSSEPLEGAVSVAPCQAAPIGMAEVWSPWPRNSHPQAPQMLPTLR</sequence>
<evidence type="ECO:0000313" key="1">
    <source>
        <dbReference type="EMBL" id="KAH7963699.1"/>
    </source>
</evidence>
<comment type="caution">
    <text evidence="1">The sequence shown here is derived from an EMBL/GenBank/DDBJ whole genome shotgun (WGS) entry which is preliminary data.</text>
</comment>
<evidence type="ECO:0000313" key="2">
    <source>
        <dbReference type="Proteomes" id="UP000821837"/>
    </source>
</evidence>
<name>A0A9D4Q3I9_RHISA</name>